<dbReference type="InterPro" id="IPR018710">
    <property type="entry name" value="DUF2232"/>
</dbReference>
<feature type="transmembrane region" description="Helical" evidence="1">
    <location>
        <begin position="55"/>
        <end position="88"/>
    </location>
</feature>
<gene>
    <name evidence="2" type="ORF">KS407_12810</name>
</gene>
<feature type="transmembrane region" description="Helical" evidence="1">
    <location>
        <begin position="246"/>
        <end position="264"/>
    </location>
</feature>
<dbReference type="PANTHER" id="PTHR41324:SF1">
    <property type="entry name" value="DUF2232 DOMAIN-CONTAINING PROTEIN"/>
    <property type="match status" value="1"/>
</dbReference>
<feature type="transmembrane region" description="Helical" evidence="1">
    <location>
        <begin position="166"/>
        <end position="189"/>
    </location>
</feature>
<feature type="transmembrane region" description="Helical" evidence="1">
    <location>
        <begin position="100"/>
        <end position="125"/>
    </location>
</feature>
<keyword evidence="1" id="KW-0812">Transmembrane</keyword>
<reference evidence="2 3" key="1">
    <citation type="submission" date="2021-06" db="EMBL/GenBank/DDBJ databases">
        <title>Bacillus sp. RD4P76, an endophyte from a halophyte.</title>
        <authorList>
            <person name="Sun J.-Q."/>
        </authorList>
    </citation>
    <scope>NUCLEOTIDE SEQUENCE [LARGE SCALE GENOMIC DNA]</scope>
    <source>
        <strain evidence="2 3">JCM 17098</strain>
    </source>
</reference>
<feature type="transmembrane region" description="Helical" evidence="1">
    <location>
        <begin position="217"/>
        <end position="240"/>
    </location>
</feature>
<accession>A0ABS6JVR5</accession>
<dbReference type="Pfam" id="PF09991">
    <property type="entry name" value="DUF2232"/>
    <property type="match status" value="1"/>
</dbReference>
<dbReference type="Proteomes" id="UP000790580">
    <property type="component" value="Unassembled WGS sequence"/>
</dbReference>
<sequence>MDRSKLLREGAIYLGIYLLLAVITLLIPLIGLFTLFLLPIPFVIYTNKNGLRPGILLGLISFFALFLFIGPAALPLTVGFTIGGIVIGELYRRRKNAFGVLQGGALAFIAALLLNFIGSIVLVGVNPINEMQNILHESIETTEEMLFMFTFEEEAYLEVVEEFVDLLSYVAPTIIIMIGIAFAFIVQWLSSRFLRAKNLEVSLFPPFREWTFPKAVIWYYLIVYIIILMDIEVGSPLFIVTANLRPLLETIMLIQGFSFIFFFFHHKNKGILMPVLIVIVSFILAPVLYLVRIVGIIDLGFELRKRLNSKK</sequence>
<evidence type="ECO:0000313" key="2">
    <source>
        <dbReference type="EMBL" id="MBU9722317.1"/>
    </source>
</evidence>
<protein>
    <submittedName>
        <fullName evidence="2">YybS family protein</fullName>
    </submittedName>
</protein>
<keyword evidence="1" id="KW-1133">Transmembrane helix</keyword>
<feature type="transmembrane region" description="Helical" evidence="1">
    <location>
        <begin position="271"/>
        <end position="297"/>
    </location>
</feature>
<name>A0ABS6JVR5_9BACI</name>
<dbReference type="EMBL" id="JAHQCR010000051">
    <property type="protein sequence ID" value="MBU9722317.1"/>
    <property type="molecule type" value="Genomic_DNA"/>
</dbReference>
<organism evidence="2 3">
    <name type="scientific">Evansella alkalicola</name>
    <dbReference type="NCBI Taxonomy" id="745819"/>
    <lineage>
        <taxon>Bacteria</taxon>
        <taxon>Bacillati</taxon>
        <taxon>Bacillota</taxon>
        <taxon>Bacilli</taxon>
        <taxon>Bacillales</taxon>
        <taxon>Bacillaceae</taxon>
        <taxon>Evansella</taxon>
    </lineage>
</organism>
<dbReference type="RefSeq" id="WP_088077346.1">
    <property type="nucleotide sequence ID" value="NZ_JAHQCR010000051.1"/>
</dbReference>
<proteinExistence type="predicted"/>
<comment type="caution">
    <text evidence="2">The sequence shown here is derived from an EMBL/GenBank/DDBJ whole genome shotgun (WGS) entry which is preliminary data.</text>
</comment>
<evidence type="ECO:0000313" key="3">
    <source>
        <dbReference type="Proteomes" id="UP000790580"/>
    </source>
</evidence>
<keyword evidence="1" id="KW-0472">Membrane</keyword>
<evidence type="ECO:0000256" key="1">
    <source>
        <dbReference type="SAM" id="Phobius"/>
    </source>
</evidence>
<feature type="transmembrane region" description="Helical" evidence="1">
    <location>
        <begin position="12"/>
        <end position="43"/>
    </location>
</feature>
<dbReference type="PANTHER" id="PTHR41324">
    <property type="entry name" value="MEMBRANE PROTEIN-RELATED"/>
    <property type="match status" value="1"/>
</dbReference>
<keyword evidence="3" id="KW-1185">Reference proteome</keyword>